<dbReference type="SUPFAM" id="SSF158544">
    <property type="entry name" value="GspK insert domain-like"/>
    <property type="match status" value="1"/>
</dbReference>
<dbReference type="Gene3D" id="1.10.40.60">
    <property type="entry name" value="EpsJ-like"/>
    <property type="match status" value="1"/>
</dbReference>
<comment type="subcellular location">
    <subcellularLocation>
        <location evidence="1">Cell inner membrane</location>
    </subcellularLocation>
</comment>
<dbReference type="Pfam" id="PF21687">
    <property type="entry name" value="T2SSK_1st"/>
    <property type="match status" value="1"/>
</dbReference>
<dbReference type="PANTHER" id="PTHR38831">
    <property type="entry name" value="TYPE II SECRETION SYSTEM PROTEIN K"/>
    <property type="match status" value="1"/>
</dbReference>
<dbReference type="InterPro" id="IPR049031">
    <property type="entry name" value="T2SSK_SAM-like_1st"/>
</dbReference>
<dbReference type="GO" id="GO:0005886">
    <property type="term" value="C:plasma membrane"/>
    <property type="evidence" value="ECO:0007669"/>
    <property type="project" value="UniProtKB-SubCell"/>
</dbReference>
<proteinExistence type="inferred from homology"/>
<dbReference type="Gene3D" id="1.10.150.320">
    <property type="entry name" value="Photosystem II 12 kDa extrinsic protein"/>
    <property type="match status" value="1"/>
</dbReference>
<dbReference type="AlphaFoldDB" id="A0A402D199"/>
<name>A0A402D199_9BACT</name>
<dbReference type="SUPFAM" id="SSF81585">
    <property type="entry name" value="PsbU/PolX domain-like"/>
    <property type="match status" value="1"/>
</dbReference>
<accession>A0A402D199</accession>
<keyword evidence="3" id="KW-0813">Transport</keyword>
<protein>
    <submittedName>
        <fullName evidence="10">Uncharacterized protein</fullName>
    </submittedName>
</protein>
<evidence type="ECO:0000256" key="8">
    <source>
        <dbReference type="ARBA" id="ARBA00022989"/>
    </source>
</evidence>
<dbReference type="KEGG" id="ccot:CCAX7_36830"/>
<dbReference type="PANTHER" id="PTHR38831:SF2">
    <property type="entry name" value="TYPE II SECRETION SYSTEM PROTEIN K"/>
    <property type="match status" value="1"/>
</dbReference>
<keyword evidence="8" id="KW-1133">Transmembrane helix</keyword>
<evidence type="ECO:0000256" key="1">
    <source>
        <dbReference type="ARBA" id="ARBA00004533"/>
    </source>
</evidence>
<evidence type="ECO:0000256" key="2">
    <source>
        <dbReference type="ARBA" id="ARBA00007246"/>
    </source>
</evidence>
<sequence length="427" mass="45229">MRAQRRAFIYIEALMVILVLVALMAIIASDQRASMQQTQNKLRERRAEAAERSAIAYAMATLLTANTSQVTQNDAWAQLGGNGDVSYDLGDSTFRMQIVDAGSMVNINTAGAAQLALLPLTTEQSDCLLDWRETGTQPRSDGAKDSYYNGLTQPYNTRLGQLTTLDELLLIKNWTGSMLYQPQTTVTTTAGPIQDAAGVALPLASVLTVDSGAGATRADGTARINLSQRGVTPASLRTAGISAPVAAQIAQRAPFTSFRTLFTQVQMNANDQSTLLNIAKFTTATRTPGLININTATQSVLMTIPNMSQATAASIVTQQNSGFTSLGQLATTLQLTQGQLAQIADYVTIGGDTWTVRAYGASGGSSAALEATIRITNAAPQVLSWQQLNTPGVPTWWDWSASATSNQDALTITNTTTTSTTTSGGAQ</sequence>
<dbReference type="Pfam" id="PF12836">
    <property type="entry name" value="HHH_3"/>
    <property type="match status" value="1"/>
</dbReference>
<evidence type="ECO:0000256" key="3">
    <source>
        <dbReference type="ARBA" id="ARBA00022448"/>
    </source>
</evidence>
<evidence type="ECO:0000256" key="9">
    <source>
        <dbReference type="ARBA" id="ARBA00023136"/>
    </source>
</evidence>
<dbReference type="EMBL" id="AP025739">
    <property type="protein sequence ID" value="BDI31632.1"/>
    <property type="molecule type" value="Genomic_DNA"/>
</dbReference>
<dbReference type="OrthoDB" id="9798986at2"/>
<organism evidence="10 11">
    <name type="scientific">Capsulimonas corticalis</name>
    <dbReference type="NCBI Taxonomy" id="2219043"/>
    <lineage>
        <taxon>Bacteria</taxon>
        <taxon>Bacillati</taxon>
        <taxon>Armatimonadota</taxon>
        <taxon>Armatimonadia</taxon>
        <taxon>Capsulimonadales</taxon>
        <taxon>Capsulimonadaceae</taxon>
        <taxon>Capsulimonas</taxon>
    </lineage>
</organism>
<gene>
    <name evidence="10" type="ORF">CCAX7_36830</name>
</gene>
<evidence type="ECO:0000313" key="11">
    <source>
        <dbReference type="Proteomes" id="UP000287394"/>
    </source>
</evidence>
<keyword evidence="9" id="KW-0472">Membrane</keyword>
<keyword evidence="11" id="KW-1185">Reference proteome</keyword>
<evidence type="ECO:0000256" key="6">
    <source>
        <dbReference type="ARBA" id="ARBA00022692"/>
    </source>
</evidence>
<dbReference type="Proteomes" id="UP000287394">
    <property type="component" value="Chromosome"/>
</dbReference>
<evidence type="ECO:0000256" key="5">
    <source>
        <dbReference type="ARBA" id="ARBA00022519"/>
    </source>
</evidence>
<comment type="similarity">
    <text evidence="2">Belongs to the GSP K family.</text>
</comment>
<keyword evidence="4" id="KW-1003">Cell membrane</keyword>
<evidence type="ECO:0000256" key="7">
    <source>
        <dbReference type="ARBA" id="ARBA00022927"/>
    </source>
</evidence>
<keyword evidence="7" id="KW-0653">Protein transport</keyword>
<evidence type="ECO:0000256" key="4">
    <source>
        <dbReference type="ARBA" id="ARBA00022475"/>
    </source>
</evidence>
<evidence type="ECO:0000313" key="10">
    <source>
        <dbReference type="EMBL" id="BDI31632.1"/>
    </source>
</evidence>
<dbReference type="RefSeq" id="WP_119323312.1">
    <property type="nucleotide sequence ID" value="NZ_AP025739.1"/>
</dbReference>
<dbReference type="GO" id="GO:0009306">
    <property type="term" value="P:protein secretion"/>
    <property type="evidence" value="ECO:0007669"/>
    <property type="project" value="InterPro"/>
</dbReference>
<keyword evidence="5" id="KW-0997">Cell inner membrane</keyword>
<dbReference type="InterPro" id="IPR038072">
    <property type="entry name" value="GspK_central_sf"/>
</dbReference>
<keyword evidence="6" id="KW-0812">Transmembrane</keyword>
<reference evidence="10 11" key="1">
    <citation type="journal article" date="2019" name="Int. J. Syst. Evol. Microbiol.">
        <title>Capsulimonas corticalis gen. nov., sp. nov., an aerobic capsulated bacterium, of a novel bacterial order, Capsulimonadales ord. nov., of the class Armatimonadia of the phylum Armatimonadetes.</title>
        <authorList>
            <person name="Li J."/>
            <person name="Kudo C."/>
            <person name="Tonouchi A."/>
        </authorList>
    </citation>
    <scope>NUCLEOTIDE SEQUENCE [LARGE SCALE GENOMIC DNA]</scope>
    <source>
        <strain evidence="10 11">AX-7</strain>
    </source>
</reference>
<dbReference type="InterPro" id="IPR005628">
    <property type="entry name" value="GspK"/>
</dbReference>